<protein>
    <recommendedName>
        <fullName evidence="5">Transposase</fullName>
    </recommendedName>
</protein>
<evidence type="ECO:0000313" key="2">
    <source>
        <dbReference type="EMBL" id="TDA38237.1"/>
    </source>
</evidence>
<organism evidence="2 4">
    <name type="scientific">Thermoproteota archaeon</name>
    <dbReference type="NCBI Taxonomy" id="2056631"/>
    <lineage>
        <taxon>Archaea</taxon>
        <taxon>Thermoproteota</taxon>
    </lineage>
</organism>
<dbReference type="AlphaFoldDB" id="A0A523BBB2"/>
<dbReference type="EMBL" id="RXIH01000021">
    <property type="protein sequence ID" value="RZN56582.1"/>
    <property type="molecule type" value="Genomic_DNA"/>
</dbReference>
<gene>
    <name evidence="2" type="ORF">DSO09_04830</name>
    <name evidence="1" type="ORF">EF809_02425</name>
</gene>
<accession>A0A523BBB2</accession>
<sequence length="70" mass="8145">MGNEGLLTLTIKMRVSPEPEYEKELISLIKRYREALNYAINVIIDNKALNLGKAHKLLYNILKREILFTI</sequence>
<evidence type="ECO:0008006" key="5">
    <source>
        <dbReference type="Google" id="ProtNLM"/>
    </source>
</evidence>
<proteinExistence type="predicted"/>
<name>A0A523BBB2_9CREN</name>
<comment type="caution">
    <text evidence="2">The sequence shown here is derived from an EMBL/GenBank/DDBJ whole genome shotgun (WGS) entry which is preliminary data.</text>
</comment>
<dbReference type="Proteomes" id="UP000316080">
    <property type="component" value="Unassembled WGS sequence"/>
</dbReference>
<evidence type="ECO:0000313" key="1">
    <source>
        <dbReference type="EMBL" id="RZN56582.1"/>
    </source>
</evidence>
<dbReference type="EMBL" id="QNVI01000055">
    <property type="protein sequence ID" value="TDA38237.1"/>
    <property type="molecule type" value="Genomic_DNA"/>
</dbReference>
<reference evidence="2 4" key="1">
    <citation type="journal article" date="2019" name="Nat. Microbiol.">
        <title>Expanding anaerobic alkane metabolism in the domain of Archaea.</title>
        <authorList>
            <person name="Wang Y."/>
            <person name="Wegener G."/>
            <person name="Hou J."/>
            <person name="Wang F."/>
            <person name="Xiao X."/>
        </authorList>
    </citation>
    <scope>NUCLEOTIDE SEQUENCE [LARGE SCALE GENOMIC DNA]</scope>
    <source>
        <strain evidence="2">WYZ-LMO11</strain>
    </source>
</reference>
<evidence type="ECO:0000313" key="3">
    <source>
        <dbReference type="Proteomes" id="UP000316080"/>
    </source>
</evidence>
<dbReference type="Proteomes" id="UP000317265">
    <property type="component" value="Unassembled WGS sequence"/>
</dbReference>
<evidence type="ECO:0000313" key="4">
    <source>
        <dbReference type="Proteomes" id="UP000317265"/>
    </source>
</evidence>
<reference evidence="1 3" key="2">
    <citation type="journal article" date="2019" name="Nat. Microbiol.">
        <title>Wide diversity of methane and short-chain alkane metabolisms in uncultured archaea.</title>
        <authorList>
            <person name="Borrel G."/>
            <person name="Adam P.S."/>
            <person name="McKay L.J."/>
            <person name="Chen L.X."/>
            <person name="Sierra-Garcia I.N."/>
            <person name="Sieber C.M."/>
            <person name="Letourneur Q."/>
            <person name="Ghozlane A."/>
            <person name="Andersen G.L."/>
            <person name="Li W.J."/>
            <person name="Hallam S.J."/>
            <person name="Muyzer G."/>
            <person name="de Oliveira V.M."/>
            <person name="Inskeep W.P."/>
            <person name="Banfield J.F."/>
            <person name="Gribaldo S."/>
        </authorList>
    </citation>
    <scope>NUCLEOTIDE SEQUENCE [LARGE SCALE GENOMIC DNA]</scope>
    <source>
        <strain evidence="1">Verst-YHS</strain>
    </source>
</reference>